<keyword evidence="1" id="KW-0812">Transmembrane</keyword>
<dbReference type="OrthoDB" id="2803882at2759"/>
<reference evidence="3 4" key="1">
    <citation type="journal article" date="2018" name="Biotechnol. Biofuels">
        <title>Integrative visual omics of the white-rot fungus Polyporus brumalis exposes the biotechnological potential of its oxidative enzymes for delignifying raw plant biomass.</title>
        <authorList>
            <person name="Miyauchi S."/>
            <person name="Rancon A."/>
            <person name="Drula E."/>
            <person name="Hage H."/>
            <person name="Chaduli D."/>
            <person name="Favel A."/>
            <person name="Grisel S."/>
            <person name="Henrissat B."/>
            <person name="Herpoel-Gimbert I."/>
            <person name="Ruiz-Duenas F.J."/>
            <person name="Chevret D."/>
            <person name="Hainaut M."/>
            <person name="Lin J."/>
            <person name="Wang M."/>
            <person name="Pangilinan J."/>
            <person name="Lipzen A."/>
            <person name="Lesage-Meessen L."/>
            <person name="Navarro D."/>
            <person name="Riley R."/>
            <person name="Grigoriev I.V."/>
            <person name="Zhou S."/>
            <person name="Raouche S."/>
            <person name="Rosso M.N."/>
        </authorList>
    </citation>
    <scope>NUCLEOTIDE SEQUENCE [LARGE SCALE GENOMIC DNA]</scope>
    <source>
        <strain evidence="3 4">BRFM 1820</strain>
    </source>
</reference>
<accession>A0A371DFG2</accession>
<keyword evidence="1" id="KW-0472">Membrane</keyword>
<name>A0A371DFG2_9APHY</name>
<dbReference type="Proteomes" id="UP000256964">
    <property type="component" value="Unassembled WGS sequence"/>
</dbReference>
<feature type="transmembrane region" description="Helical" evidence="1">
    <location>
        <begin position="117"/>
        <end position="134"/>
    </location>
</feature>
<evidence type="ECO:0000259" key="2">
    <source>
        <dbReference type="Pfam" id="PF20151"/>
    </source>
</evidence>
<keyword evidence="1" id="KW-1133">Transmembrane helix</keyword>
<keyword evidence="4" id="KW-1185">Reference proteome</keyword>
<proteinExistence type="predicted"/>
<gene>
    <name evidence="3" type="ORF">OH76DRAFT_1401608</name>
</gene>
<dbReference type="InterPro" id="IPR045340">
    <property type="entry name" value="DUF6533"/>
</dbReference>
<protein>
    <recommendedName>
        <fullName evidence="2">DUF6533 domain-containing protein</fullName>
    </recommendedName>
</protein>
<feature type="transmembrane region" description="Helical" evidence="1">
    <location>
        <begin position="85"/>
        <end position="105"/>
    </location>
</feature>
<feature type="domain" description="DUF6533" evidence="2">
    <location>
        <begin position="23"/>
        <end position="64"/>
    </location>
</feature>
<evidence type="ECO:0000313" key="3">
    <source>
        <dbReference type="EMBL" id="RDX51295.1"/>
    </source>
</evidence>
<organism evidence="3 4">
    <name type="scientific">Lentinus brumalis</name>
    <dbReference type="NCBI Taxonomy" id="2498619"/>
    <lineage>
        <taxon>Eukaryota</taxon>
        <taxon>Fungi</taxon>
        <taxon>Dikarya</taxon>
        <taxon>Basidiomycota</taxon>
        <taxon>Agaricomycotina</taxon>
        <taxon>Agaricomycetes</taxon>
        <taxon>Polyporales</taxon>
        <taxon>Polyporaceae</taxon>
        <taxon>Lentinus</taxon>
    </lineage>
</organism>
<evidence type="ECO:0000256" key="1">
    <source>
        <dbReference type="SAM" id="Phobius"/>
    </source>
</evidence>
<dbReference type="EMBL" id="KZ857395">
    <property type="protein sequence ID" value="RDX51295.1"/>
    <property type="molecule type" value="Genomic_DNA"/>
</dbReference>
<sequence>MASTASELISEHASVFAAYSRDFALVAVIVYEHLLTLQEEIELSWRSRLSATNILFLTNRYCVLGVVMFHVAYFTSSDSDLTGDAIEQLQFLVWPIFNGLCTFALSNKSWVVGTSTFLLSLVRFAISITLYGFGRTGTSDPIYGCVEEIFITDAVFRAFSLASRICLIAADLVLLLVIWRNLKQRLSADLTMYTMSRTFLHDGTIHLV</sequence>
<dbReference type="AlphaFoldDB" id="A0A371DFG2"/>
<dbReference type="Pfam" id="PF20151">
    <property type="entry name" value="DUF6533"/>
    <property type="match status" value="1"/>
</dbReference>
<feature type="transmembrane region" description="Helical" evidence="1">
    <location>
        <begin position="154"/>
        <end position="179"/>
    </location>
</feature>
<evidence type="ECO:0000313" key="4">
    <source>
        <dbReference type="Proteomes" id="UP000256964"/>
    </source>
</evidence>
<feature type="transmembrane region" description="Helical" evidence="1">
    <location>
        <begin position="54"/>
        <end position="73"/>
    </location>
</feature>